<dbReference type="AlphaFoldDB" id="A0A135Z643"/>
<comment type="caution">
    <text evidence="3">The sequence shown here is derived from an EMBL/GenBank/DDBJ whole genome shotgun (WGS) entry which is preliminary data.</text>
</comment>
<keyword evidence="1" id="KW-0812">Transmembrane</keyword>
<proteinExistence type="predicted"/>
<keyword evidence="1" id="KW-0472">Membrane</keyword>
<feature type="transmembrane region" description="Helical" evidence="1">
    <location>
        <begin position="26"/>
        <end position="47"/>
    </location>
</feature>
<sequence length="250" mass="28012">MTRRFANSSSFSKSESYTRKRSWKSLLWLILLAAIIGIIIGLMLPHFNNNVAQVTGSYEAYGSAADALKQLSVKSPHKGGYERHIFGYRTTDDDGNGCDVRDDVLARDLIHVRFTYVGSCKVKSGILHDPYTGLEINFKRGRKTSSLVQIDHVVALENAWQSGAWKWDSAKRLRFGNDMLNLLAVQGDANQKKGSASAAYWLPSNKSFRCSYVARQIAVKRKYDLSVTSIEKQEMLSILHTCNAQSLPTK</sequence>
<dbReference type="Proteomes" id="UP000070505">
    <property type="component" value="Unassembled WGS sequence"/>
</dbReference>
<evidence type="ECO:0000259" key="2">
    <source>
        <dbReference type="Pfam" id="PF07510"/>
    </source>
</evidence>
<gene>
    <name evidence="3" type="ORF">HMPREF3230_00751</name>
</gene>
<dbReference type="Pfam" id="PF07510">
    <property type="entry name" value="GmrSD_C"/>
    <property type="match status" value="1"/>
</dbReference>
<keyword evidence="1" id="KW-1133">Transmembrane helix</keyword>
<dbReference type="PANTHER" id="PTHR24094:SF15">
    <property type="entry name" value="AMP-DEPENDENT SYNTHETASE_LIGASE DOMAIN-CONTAINING PROTEIN-RELATED"/>
    <property type="match status" value="1"/>
</dbReference>
<evidence type="ECO:0000256" key="1">
    <source>
        <dbReference type="SAM" id="Phobius"/>
    </source>
</evidence>
<dbReference type="PANTHER" id="PTHR24094">
    <property type="entry name" value="SECRETED PROTEIN"/>
    <property type="match status" value="1"/>
</dbReference>
<accession>A0A135Z643</accession>
<reference evidence="3 4" key="1">
    <citation type="submission" date="2016-02" db="EMBL/GenBank/DDBJ databases">
        <authorList>
            <person name="Wen L."/>
            <person name="He K."/>
            <person name="Yang H."/>
        </authorList>
    </citation>
    <scope>NUCLEOTIDE SEQUENCE [LARGE SCALE GENOMIC DNA]</scope>
    <source>
        <strain evidence="3 4">CMW7778B</strain>
    </source>
</reference>
<evidence type="ECO:0000313" key="3">
    <source>
        <dbReference type="EMBL" id="KXI17127.1"/>
    </source>
</evidence>
<dbReference type="InterPro" id="IPR011089">
    <property type="entry name" value="GmrSD_C"/>
</dbReference>
<organism evidence="3 4">
    <name type="scientific">Gardnerella vaginalis</name>
    <dbReference type="NCBI Taxonomy" id="2702"/>
    <lineage>
        <taxon>Bacteria</taxon>
        <taxon>Bacillati</taxon>
        <taxon>Actinomycetota</taxon>
        <taxon>Actinomycetes</taxon>
        <taxon>Bifidobacteriales</taxon>
        <taxon>Bifidobacteriaceae</taxon>
        <taxon>Gardnerella</taxon>
    </lineage>
</organism>
<dbReference type="EMBL" id="LSRC01000032">
    <property type="protein sequence ID" value="KXI17127.1"/>
    <property type="molecule type" value="Genomic_DNA"/>
</dbReference>
<evidence type="ECO:0000313" key="4">
    <source>
        <dbReference type="Proteomes" id="UP000070505"/>
    </source>
</evidence>
<dbReference type="PATRIC" id="fig|2702.101.peg.731"/>
<name>A0A135Z643_GARVA</name>
<feature type="domain" description="GmrSD restriction endonucleases C-terminal" evidence="2">
    <location>
        <begin position="100"/>
        <end position="236"/>
    </location>
</feature>
<protein>
    <recommendedName>
        <fullName evidence="2">GmrSD restriction endonucleases C-terminal domain-containing protein</fullName>
    </recommendedName>
</protein>